<evidence type="ECO:0000313" key="2">
    <source>
        <dbReference type="Proteomes" id="UP000824366"/>
    </source>
</evidence>
<organism evidence="1 2">
    <name type="scientific">Rhodoferax lithotrophicus</name>
    <dbReference type="NCBI Taxonomy" id="2798804"/>
    <lineage>
        <taxon>Bacteria</taxon>
        <taxon>Pseudomonadati</taxon>
        <taxon>Pseudomonadota</taxon>
        <taxon>Betaproteobacteria</taxon>
        <taxon>Burkholderiales</taxon>
        <taxon>Comamonadaceae</taxon>
        <taxon>Rhodoferax</taxon>
    </lineage>
</organism>
<evidence type="ECO:0000313" key="1">
    <source>
        <dbReference type="EMBL" id="BCO25553.1"/>
    </source>
</evidence>
<keyword evidence="2" id="KW-1185">Reference proteome</keyword>
<evidence type="ECO:0008006" key="3">
    <source>
        <dbReference type="Google" id="ProtNLM"/>
    </source>
</evidence>
<sequence>MSLSEKTLNALQALMTQDKALLAQVQATDDAAQAAALIAAAATQNGLEINQTELAQHFEEASKSAANQALSDRQLEAVAGGMSDTDKMIMLSILSFGIGCAMVSINQAVKGDAPGFDQKFC</sequence>
<accession>A0ABM7MH88</accession>
<name>A0ABM7MH88_9BURK</name>
<gene>
    <name evidence="1" type="ORF">MIZ03_0414</name>
</gene>
<dbReference type="RefSeq" id="WP_223907401.1">
    <property type="nucleotide sequence ID" value="NZ_AP024238.1"/>
</dbReference>
<protein>
    <recommendedName>
        <fullName evidence="3">Nif11 domain-containing protein</fullName>
    </recommendedName>
</protein>
<proteinExistence type="predicted"/>
<dbReference type="EMBL" id="AP024238">
    <property type="protein sequence ID" value="BCO25553.1"/>
    <property type="molecule type" value="Genomic_DNA"/>
</dbReference>
<reference evidence="1 2" key="1">
    <citation type="journal article" date="2021" name="Microbiol. Spectr.">
        <title>A Single Bacterium Capable of Oxidation and Reduction of Iron at Circumneutral pH.</title>
        <authorList>
            <person name="Kato S."/>
            <person name="Ohkuma M."/>
        </authorList>
    </citation>
    <scope>NUCLEOTIDE SEQUENCE [LARGE SCALE GENOMIC DNA]</scope>
    <source>
        <strain evidence="1 2">MIZ03</strain>
    </source>
</reference>
<dbReference type="Proteomes" id="UP000824366">
    <property type="component" value="Chromosome"/>
</dbReference>